<organism evidence="2 3">
    <name type="scientific">Coniophora puteana (strain RWD-64-598)</name>
    <name type="common">Brown rot fungus</name>
    <dbReference type="NCBI Taxonomy" id="741705"/>
    <lineage>
        <taxon>Eukaryota</taxon>
        <taxon>Fungi</taxon>
        <taxon>Dikarya</taxon>
        <taxon>Basidiomycota</taxon>
        <taxon>Agaricomycotina</taxon>
        <taxon>Agaricomycetes</taxon>
        <taxon>Agaricomycetidae</taxon>
        <taxon>Boletales</taxon>
        <taxon>Coniophorineae</taxon>
        <taxon>Coniophoraceae</taxon>
        <taxon>Coniophora</taxon>
    </lineage>
</organism>
<evidence type="ECO:0000256" key="1">
    <source>
        <dbReference type="SAM" id="MobiDB-lite"/>
    </source>
</evidence>
<gene>
    <name evidence="2" type="ORF">CONPUDRAFT_139394</name>
</gene>
<dbReference type="OrthoDB" id="3263050at2759"/>
<feature type="region of interest" description="Disordered" evidence="1">
    <location>
        <begin position="409"/>
        <end position="439"/>
    </location>
</feature>
<dbReference type="EMBL" id="JH711585">
    <property type="protein sequence ID" value="EIW76650.1"/>
    <property type="molecule type" value="Genomic_DNA"/>
</dbReference>
<name>A0A5M3MCS3_CONPW</name>
<sequence length="528" mass="59843">MPMVSIEAVPQEIIEHIAFFAGTQYVLGPPSDLLPLLLTSRAFHRQLADSYNPWLYARIFEYKFDLRAAARRLGAEAMTVLVLKAELQKRCAYLKKIKARTSAFLNEDDDDLSDDGVRAELLWMAYLMMLENDGKNERHLREYAQMETWLWDYWFDARGASRASQLVSMDKWLPDTEQNSLAMWLFWLLFDPEQPIRSKASFRIVPVVLKLAALAANRYPICLPSWATFLPQVGPKSRGGNPIEHFSQTYHLKPPPLTSPAILSYLTLAIQYSSDREVMHRAPHTPSKLSASVNSSLEWEADWYRCSSLGQADYSRAHCGAYVPGCMEGIWEGLFTYTEFTAYAALLSGGPPSALQKSLVAQHRQTWRLREYHLMVADTDGRSKRCLATGDPLRGFFPVGTHIRETSGGIEVQQPRTEDALCYQSSSSSPHSPSSDPNHSHWREIADIMIVGEGHSAWGQFNLIGRVRPLDGFITLAKEYTDGERGRWLYRGYLVGNVNGNLSGRWRDTLSPTEVPGYEGCFVMSRRK</sequence>
<keyword evidence="3" id="KW-1185">Reference proteome</keyword>
<evidence type="ECO:0000313" key="2">
    <source>
        <dbReference type="EMBL" id="EIW76650.1"/>
    </source>
</evidence>
<reference evidence="3" key="1">
    <citation type="journal article" date="2012" name="Science">
        <title>The Paleozoic origin of enzymatic lignin decomposition reconstructed from 31 fungal genomes.</title>
        <authorList>
            <person name="Floudas D."/>
            <person name="Binder M."/>
            <person name="Riley R."/>
            <person name="Barry K."/>
            <person name="Blanchette R.A."/>
            <person name="Henrissat B."/>
            <person name="Martinez A.T."/>
            <person name="Otillar R."/>
            <person name="Spatafora J.W."/>
            <person name="Yadav J.S."/>
            <person name="Aerts A."/>
            <person name="Benoit I."/>
            <person name="Boyd A."/>
            <person name="Carlson A."/>
            <person name="Copeland A."/>
            <person name="Coutinho P.M."/>
            <person name="de Vries R.P."/>
            <person name="Ferreira P."/>
            <person name="Findley K."/>
            <person name="Foster B."/>
            <person name="Gaskell J."/>
            <person name="Glotzer D."/>
            <person name="Gorecki P."/>
            <person name="Heitman J."/>
            <person name="Hesse C."/>
            <person name="Hori C."/>
            <person name="Igarashi K."/>
            <person name="Jurgens J.A."/>
            <person name="Kallen N."/>
            <person name="Kersten P."/>
            <person name="Kohler A."/>
            <person name="Kuees U."/>
            <person name="Kumar T.K.A."/>
            <person name="Kuo A."/>
            <person name="LaButti K."/>
            <person name="Larrondo L.F."/>
            <person name="Lindquist E."/>
            <person name="Ling A."/>
            <person name="Lombard V."/>
            <person name="Lucas S."/>
            <person name="Lundell T."/>
            <person name="Martin R."/>
            <person name="McLaughlin D.J."/>
            <person name="Morgenstern I."/>
            <person name="Morin E."/>
            <person name="Murat C."/>
            <person name="Nagy L.G."/>
            <person name="Nolan M."/>
            <person name="Ohm R.A."/>
            <person name="Patyshakuliyeva A."/>
            <person name="Rokas A."/>
            <person name="Ruiz-Duenas F.J."/>
            <person name="Sabat G."/>
            <person name="Salamov A."/>
            <person name="Samejima M."/>
            <person name="Schmutz J."/>
            <person name="Slot J.C."/>
            <person name="St John F."/>
            <person name="Stenlid J."/>
            <person name="Sun H."/>
            <person name="Sun S."/>
            <person name="Syed K."/>
            <person name="Tsang A."/>
            <person name="Wiebenga A."/>
            <person name="Young D."/>
            <person name="Pisabarro A."/>
            <person name="Eastwood D.C."/>
            <person name="Martin F."/>
            <person name="Cullen D."/>
            <person name="Grigoriev I.V."/>
            <person name="Hibbett D.S."/>
        </authorList>
    </citation>
    <scope>NUCLEOTIDE SEQUENCE [LARGE SCALE GENOMIC DNA]</scope>
    <source>
        <strain evidence="3">RWD-64-598 SS2</strain>
    </source>
</reference>
<evidence type="ECO:0000313" key="3">
    <source>
        <dbReference type="Proteomes" id="UP000053558"/>
    </source>
</evidence>
<dbReference type="KEGG" id="cput:CONPUDRAFT_139394"/>
<dbReference type="GeneID" id="19201338"/>
<accession>A0A5M3MCS3</accession>
<feature type="compositionally biased region" description="Low complexity" evidence="1">
    <location>
        <begin position="425"/>
        <end position="437"/>
    </location>
</feature>
<dbReference type="AlphaFoldDB" id="A0A5M3MCS3"/>
<dbReference type="OMA" id="YEGCFVM"/>
<proteinExistence type="predicted"/>
<evidence type="ECO:0008006" key="4">
    <source>
        <dbReference type="Google" id="ProtNLM"/>
    </source>
</evidence>
<dbReference type="Proteomes" id="UP000053558">
    <property type="component" value="Unassembled WGS sequence"/>
</dbReference>
<comment type="caution">
    <text evidence="2">The sequence shown here is derived from an EMBL/GenBank/DDBJ whole genome shotgun (WGS) entry which is preliminary data.</text>
</comment>
<protein>
    <recommendedName>
        <fullName evidence="4">F-box domain-containing protein</fullName>
    </recommendedName>
</protein>
<dbReference type="RefSeq" id="XP_007773035.1">
    <property type="nucleotide sequence ID" value="XM_007774845.1"/>
</dbReference>